<dbReference type="RefSeq" id="WP_014019652.1">
    <property type="nucleotide sequence ID" value="NC_015914.1"/>
</dbReference>
<dbReference type="OrthoDB" id="450143at2"/>
<accession>G0J5Q6</accession>
<keyword evidence="2" id="KW-1185">Reference proteome</keyword>
<dbReference type="KEGG" id="cmr:Cycma_1601"/>
<reference evidence="2" key="1">
    <citation type="submission" date="2011-07" db="EMBL/GenBank/DDBJ databases">
        <title>The complete genome of Cyclobacterium marinum DSM 745.</title>
        <authorList>
            <person name="Lucas S."/>
            <person name="Han J."/>
            <person name="Lapidus A."/>
            <person name="Bruce D."/>
            <person name="Goodwin L."/>
            <person name="Pitluck S."/>
            <person name="Peters L."/>
            <person name="Kyrpides N."/>
            <person name="Mavromatis K."/>
            <person name="Ivanova N."/>
            <person name="Ovchinnikova G."/>
            <person name="Chertkov O."/>
            <person name="Detter J.C."/>
            <person name="Tapia R."/>
            <person name="Han C."/>
            <person name="Land M."/>
            <person name="Hauser L."/>
            <person name="Markowitz V."/>
            <person name="Cheng J.-F."/>
            <person name="Hugenholtz P."/>
            <person name="Woyke T."/>
            <person name="Wu D."/>
            <person name="Tindall B."/>
            <person name="Schuetze A."/>
            <person name="Brambilla E."/>
            <person name="Klenk H.-P."/>
            <person name="Eisen J.A."/>
        </authorList>
    </citation>
    <scope>NUCLEOTIDE SEQUENCE [LARGE SCALE GENOMIC DNA]</scope>
    <source>
        <strain evidence="2">ATCC 25205 / DSM 745 / LMG 13164 / NCIMB 1802</strain>
    </source>
</reference>
<sequence length="77" mass="9080">MEKWLLRKISGSRSKFKLDGDYSDDRNSKKAVGFENLPQKESIRNKTVTRLIWTQPWLKDGFRVNSGIILMTFIQNF</sequence>
<protein>
    <submittedName>
        <fullName evidence="1">Uncharacterized protein</fullName>
    </submittedName>
</protein>
<evidence type="ECO:0000313" key="1">
    <source>
        <dbReference type="EMBL" id="AEL25357.1"/>
    </source>
</evidence>
<dbReference type="EMBL" id="CP002955">
    <property type="protein sequence ID" value="AEL25357.1"/>
    <property type="molecule type" value="Genomic_DNA"/>
</dbReference>
<gene>
    <name evidence="1" type="ordered locus">Cycma_1601</name>
</gene>
<dbReference type="HOGENOM" id="CLU_2632241_0_0_10"/>
<dbReference type="Proteomes" id="UP000001635">
    <property type="component" value="Chromosome"/>
</dbReference>
<proteinExistence type="predicted"/>
<evidence type="ECO:0000313" key="2">
    <source>
        <dbReference type="Proteomes" id="UP000001635"/>
    </source>
</evidence>
<organism evidence="1 2">
    <name type="scientific">Cyclobacterium marinum (strain ATCC 25205 / DSM 745 / LMG 13164 / NCIMB 1802)</name>
    <name type="common">Flectobacillus marinus</name>
    <dbReference type="NCBI Taxonomy" id="880070"/>
    <lineage>
        <taxon>Bacteria</taxon>
        <taxon>Pseudomonadati</taxon>
        <taxon>Bacteroidota</taxon>
        <taxon>Cytophagia</taxon>
        <taxon>Cytophagales</taxon>
        <taxon>Cyclobacteriaceae</taxon>
        <taxon>Cyclobacterium</taxon>
    </lineage>
</organism>
<dbReference type="AlphaFoldDB" id="G0J5Q6"/>
<name>G0J5Q6_CYCMS</name>